<dbReference type="EMBL" id="MKQP01000045">
    <property type="protein sequence ID" value="OMD25348.1"/>
    <property type="molecule type" value="Genomic_DNA"/>
</dbReference>
<gene>
    <name evidence="1" type="ORF">BJP51_03595</name>
</gene>
<sequence length="327" mass="37751">MNTTLIISLLLGMAAFVLFNAIFEVKFFQGSVRYVLDVMDTLAEYLGKYNTKRYVDRIKKERIVRQKENIYAKYNRMVEGLILDFNMPFTLESFTSMLCICFAIIALLVVLLMKSVTLSLVITISIFVGLFTFFVMQSRAIQAERLENIMDAEDVICPLAREGVLVAIKKVMESDEYISPNLRPYFQQFIDNCDNNGYSFKQAITLLNRQLGPKFDNFTKKAVVFEYNERKGMADIFLDIVDENAVLREINSKKERIFRKMNRDFMFKTGIIVLFFLYALTVKDFREFMLESNVGKLINTILISVICLSFARSQVLQGNVGMGGERK</sequence>
<dbReference type="AlphaFoldDB" id="A0A1R0X003"/>
<dbReference type="KEGG" id="pod:PODO_08360"/>
<evidence type="ECO:0000313" key="1">
    <source>
        <dbReference type="EMBL" id="OMD25348.1"/>
    </source>
</evidence>
<dbReference type="RefSeq" id="WP_036684498.1">
    <property type="nucleotide sequence ID" value="NZ_CP009428.1"/>
</dbReference>
<dbReference type="GeneID" id="31570242"/>
<accession>A0A1R0X003</accession>
<reference evidence="1 2" key="1">
    <citation type="submission" date="2016-10" db="EMBL/GenBank/DDBJ databases">
        <title>Paenibacillus species isolates.</title>
        <authorList>
            <person name="Beno S.M."/>
        </authorList>
    </citation>
    <scope>NUCLEOTIDE SEQUENCE [LARGE SCALE GENOMIC DNA]</scope>
    <source>
        <strain evidence="1 2">FSL H7-0604</strain>
    </source>
</reference>
<name>A0A1R0X003_9BACL</name>
<dbReference type="Proteomes" id="UP000187465">
    <property type="component" value="Unassembled WGS sequence"/>
</dbReference>
<organism evidence="1 2">
    <name type="scientific">Paenibacillus odorifer</name>
    <dbReference type="NCBI Taxonomy" id="189426"/>
    <lineage>
        <taxon>Bacteria</taxon>
        <taxon>Bacillati</taxon>
        <taxon>Bacillota</taxon>
        <taxon>Bacilli</taxon>
        <taxon>Bacillales</taxon>
        <taxon>Paenibacillaceae</taxon>
        <taxon>Paenibacillus</taxon>
    </lineage>
</organism>
<evidence type="ECO:0000313" key="2">
    <source>
        <dbReference type="Proteomes" id="UP000187465"/>
    </source>
</evidence>
<protein>
    <submittedName>
        <fullName evidence="1">Uncharacterized protein</fullName>
    </submittedName>
</protein>
<proteinExistence type="predicted"/>
<comment type="caution">
    <text evidence="1">The sequence shown here is derived from an EMBL/GenBank/DDBJ whole genome shotgun (WGS) entry which is preliminary data.</text>
</comment>